<evidence type="ECO:0000259" key="2">
    <source>
        <dbReference type="Pfam" id="PF25534"/>
    </source>
</evidence>
<feature type="region of interest" description="Disordered" evidence="1">
    <location>
        <begin position="412"/>
        <end position="437"/>
    </location>
</feature>
<gene>
    <name evidence="3" type="ORF">P171DRAFT_461041</name>
</gene>
<accession>A0A9P4PWC3</accession>
<dbReference type="InterPro" id="IPR057678">
    <property type="entry name" value="DUF7918"/>
</dbReference>
<evidence type="ECO:0000313" key="3">
    <source>
        <dbReference type="EMBL" id="KAF2449996.1"/>
    </source>
</evidence>
<name>A0A9P4PWC3_9PLEO</name>
<dbReference type="Pfam" id="PF25534">
    <property type="entry name" value="DUF7918"/>
    <property type="match status" value="1"/>
</dbReference>
<feature type="compositionally biased region" description="Basic and acidic residues" evidence="1">
    <location>
        <begin position="423"/>
        <end position="437"/>
    </location>
</feature>
<reference evidence="3" key="1">
    <citation type="journal article" date="2020" name="Stud. Mycol.">
        <title>101 Dothideomycetes genomes: a test case for predicting lifestyles and emergence of pathogens.</title>
        <authorList>
            <person name="Haridas S."/>
            <person name="Albert R."/>
            <person name="Binder M."/>
            <person name="Bloem J."/>
            <person name="Labutti K."/>
            <person name="Salamov A."/>
            <person name="Andreopoulos B."/>
            <person name="Baker S."/>
            <person name="Barry K."/>
            <person name="Bills G."/>
            <person name="Bluhm B."/>
            <person name="Cannon C."/>
            <person name="Castanera R."/>
            <person name="Culley D."/>
            <person name="Daum C."/>
            <person name="Ezra D."/>
            <person name="Gonzalez J."/>
            <person name="Henrissat B."/>
            <person name="Kuo A."/>
            <person name="Liang C."/>
            <person name="Lipzen A."/>
            <person name="Lutzoni F."/>
            <person name="Magnuson J."/>
            <person name="Mondo S."/>
            <person name="Nolan M."/>
            <person name="Ohm R."/>
            <person name="Pangilinan J."/>
            <person name="Park H.-J."/>
            <person name="Ramirez L."/>
            <person name="Alfaro M."/>
            <person name="Sun H."/>
            <person name="Tritt A."/>
            <person name="Yoshinaga Y."/>
            <person name="Zwiers L.-H."/>
            <person name="Turgeon B."/>
            <person name="Goodwin S."/>
            <person name="Spatafora J."/>
            <person name="Crous P."/>
            <person name="Grigoriev I."/>
        </authorList>
    </citation>
    <scope>NUCLEOTIDE SEQUENCE</scope>
    <source>
        <strain evidence="3">CBS 690.94</strain>
    </source>
</reference>
<dbReference type="Proteomes" id="UP000799764">
    <property type="component" value="Unassembled WGS sequence"/>
</dbReference>
<protein>
    <recommendedName>
        <fullName evidence="2">DUF7918 domain-containing protein</fullName>
    </recommendedName>
</protein>
<evidence type="ECO:0000313" key="4">
    <source>
        <dbReference type="Proteomes" id="UP000799764"/>
    </source>
</evidence>
<sequence length="437" mass="48985">MPVYRSISIKLHSQFDIETFPEYVPRPRSHYLSRGVPTPAHTPPFDDAATSTCSVYIRAFPSSQFWLSYAVFPPVPAEQHFLFKLYVDGAHVVSWSTGKEEGWKGKTMFALFEVEDEEGRKRVEKRVLCFAKGDGTGDRGGVEGCFDEKTCLEVRVHRALGRKRVQRQVEEHRATEHGSDERGIRRSSLVNAGLAGSGHPKRFYKFALVDPVDKPYVTFRYYYRTREQIREMGLSEDEVVEDGESNELSVIEPCNTDDRLSDEAEVGKVAHIQARYDGANVPPGNPHKTCMSTGSPSIRVGWLSNPSDEHDPATSRLGLGRALSDYRLAVPPSCTFDPPQPSQRALCTLPQKRDPAADTSYQPHPIYPIDEWERKTPSPVQSLRATISTPTFGRSTKSRLTPTGWLNAVADAWRRRATPSSDDGSRTASRNDSRGVR</sequence>
<dbReference type="EMBL" id="MU001494">
    <property type="protein sequence ID" value="KAF2449996.1"/>
    <property type="molecule type" value="Genomic_DNA"/>
</dbReference>
<evidence type="ECO:0000256" key="1">
    <source>
        <dbReference type="SAM" id="MobiDB-lite"/>
    </source>
</evidence>
<dbReference type="OrthoDB" id="436496at2759"/>
<feature type="domain" description="DUF7918" evidence="2">
    <location>
        <begin position="46"/>
        <end position="233"/>
    </location>
</feature>
<proteinExistence type="predicted"/>
<organism evidence="3 4">
    <name type="scientific">Karstenula rhodostoma CBS 690.94</name>
    <dbReference type="NCBI Taxonomy" id="1392251"/>
    <lineage>
        <taxon>Eukaryota</taxon>
        <taxon>Fungi</taxon>
        <taxon>Dikarya</taxon>
        <taxon>Ascomycota</taxon>
        <taxon>Pezizomycotina</taxon>
        <taxon>Dothideomycetes</taxon>
        <taxon>Pleosporomycetidae</taxon>
        <taxon>Pleosporales</taxon>
        <taxon>Massarineae</taxon>
        <taxon>Didymosphaeriaceae</taxon>
        <taxon>Karstenula</taxon>
    </lineage>
</organism>
<keyword evidence="4" id="KW-1185">Reference proteome</keyword>
<comment type="caution">
    <text evidence="3">The sequence shown here is derived from an EMBL/GenBank/DDBJ whole genome shotgun (WGS) entry which is preliminary data.</text>
</comment>
<dbReference type="AlphaFoldDB" id="A0A9P4PWC3"/>